<keyword evidence="2" id="KW-1185">Reference proteome</keyword>
<accession>A0A7S6HG83</accession>
<protein>
    <submittedName>
        <fullName evidence="1">Capsid protein</fullName>
    </submittedName>
</protein>
<evidence type="ECO:0000313" key="2">
    <source>
        <dbReference type="Proteomes" id="UP001162119"/>
    </source>
</evidence>
<gene>
    <name evidence="1" type="primary">cp</name>
</gene>
<sequence>MARLRRTYRRKRYGVVRRKSRWTRRKRVGGRRRRRIQRGIPRKSIVYRHVEIKGGSQKTPSCRLDSMPLEGGFHSFRCDLAKDVKLTDIEKKLYSHFRILKVYIKMVPEFVGPVGTREMASSTTWVTPNCYKAMINADELPGSLSDMMAKYKVKAFDPLKVQKWSFTPRFINSLLWNPTPKTAWLAISKLSGATLNPINTPCVAWSDYRLQYYDNVKNEYTDCPLEFRTIMSYEMELYRQQDLPGVQSQKHSFGSGSSLVTHVYKNPNYQVEK</sequence>
<organism evidence="1 2">
    <name type="scientific">Caesalpinia ferrea associated virus</name>
    <dbReference type="NCBI Taxonomy" id="2771212"/>
    <lineage>
        <taxon>Viruses</taxon>
        <taxon>Monodnaviria</taxon>
        <taxon>Shotokuvirae</taxon>
        <taxon>Cressdnaviricota</taxon>
        <taxon>Arfiviricetes</taxon>
        <taxon>Cirlivirales</taxon>
        <taxon>Circoviridae</taxon>
        <taxon>Cyclovirus</taxon>
        <taxon>Cyclovirus pauferro</taxon>
    </lineage>
</organism>
<dbReference type="RefSeq" id="YP_010804509.1">
    <property type="nucleotide sequence ID" value="NC_077078.1"/>
</dbReference>
<evidence type="ECO:0000313" key="1">
    <source>
        <dbReference type="EMBL" id="QNT09335.1"/>
    </source>
</evidence>
<name>A0A7S6HG83_9CIRC</name>
<reference evidence="1" key="1">
    <citation type="submission" date="2020-07" db="EMBL/GenBank/DDBJ databases">
        <title>Molecular characterization of viruses in tree species.</title>
        <authorList>
            <person name="Nery F.M.B."/>
            <person name="Melo F.L."/>
            <person name="Boiteux L.S."/>
            <person name="Pereira-Carvalho R.C."/>
        </authorList>
    </citation>
    <scope>NUCLEOTIDE SEQUENCE</scope>
    <source>
        <strain evidence="1">RDF_368_FM LVV 07</strain>
    </source>
</reference>
<dbReference type="KEGG" id="vg:80543335"/>
<dbReference type="Proteomes" id="UP001162119">
    <property type="component" value="Segment"/>
</dbReference>
<proteinExistence type="predicted"/>
<dbReference type="EMBL" id="MT707947">
    <property type="protein sequence ID" value="QNT09335.1"/>
    <property type="molecule type" value="Genomic_DNA"/>
</dbReference>
<dbReference type="GeneID" id="80543335"/>